<keyword evidence="2" id="KW-0812">Transmembrane</keyword>
<comment type="caution">
    <text evidence="4">The sequence shown here is derived from an EMBL/GenBank/DDBJ whole genome shotgun (WGS) entry which is preliminary data.</text>
</comment>
<feature type="domain" description="Acyltransferase 3" evidence="3">
    <location>
        <begin position="509"/>
        <end position="838"/>
    </location>
</feature>
<accession>A0ABP0L2K4</accession>
<evidence type="ECO:0000313" key="4">
    <source>
        <dbReference type="EMBL" id="CAK9033344.1"/>
    </source>
</evidence>
<evidence type="ECO:0000256" key="1">
    <source>
        <dbReference type="SAM" id="MobiDB-lite"/>
    </source>
</evidence>
<sequence length="1298" mass="146522">MNGITPHTRSDLKRPMRGALSDCLTIIDLDSQPIFRASISRSLQLHIPRQSLPDRSPAWPPAFGSKAPLTARRAPVALCSRSSLVMAPTEISTIAENEFGSAFEVQIKSPNSQQKTAAQLRLESYAKMERLPRLKTMEGAPRSGERADKARQQNEQKREAAERVRMGLARSNDAKRQGLAEQLEKAHGLRQGAIHSRKERAAQHYEKVMKAKGGFHSTKIGEVEAKRQNLEEQLEKAHGLREGAIHSRKERAARHCEKVMKKKDDAQQMLAMSAAEAKQRLEEALLQKEALRDQSLAEIMTKATKHNEKVAQKVQEQQIAMESKRQSSKTLPPSERLLDLSMPWQMTILRFRLWRRKDSYTAQWILVSLYFLLALLAVRYSSWLLKASRLDQWLDWLIPSLKVKDALPDSLPPWLELEELLMNVGGTVEELVKPGPLFVDDRVSTFSVCSPDSSVSVLEATDHALLPDSQDATLALPTLVPTSPTNADSAAHPAARDAPPTGPRFAFGVARYIASLHVVLGHLNARGLAPSSVYLCCWGYTWVPWFFMLSGFILCAAEMNKPRQEGPVEYVARRLVTIYPVYAFGLLLSACLTSAGPPCWVLVLQAWLLQAWVPTITEWGLQMQCWFLSCLVVYWAMFPFLFGMVHRMTMPQAILGMVLAVCVPILYLLIPDLFYGNASWYEYHSWGLMRNFEDSLVVMLKFHPMCYVHVFLLGMLLARFRILLHDIAGFKELPVIMDFLAPVGYLGLLLVFNVPMAAPPYAKLSARIFALLPLQAAVVLGLAGVEGLREPFLARFFARLNFLETYSYCVYVMQFICMKLWFGQEYDLSFFIFLIASATFVQVFVQKPSDKLWRLSPGQASWLVPAVMSLLLILLSLRWTGVPDHVLPDKVEGDGYMDIRLPLRLEAQDWSATGGGAFINPSLTLLEDGRLVVAARLHRRSSHLSHFHGGSLLEEIWISKILLGSVAMNNKSWKLLNRSGEMPEILLKLWDGLQMADGKPWIYPNMCYREKWLPQNRTMMRFVVTGPEDPKVFPLTRKGSCAESMAGCWVLRASSDFCHVNQSFCEAKCNSRWCSPHEVQVAFNSYTPKEGKSCDHRSVSQMFLASGIDVERPELVSQGQHLKCGQLDHSEKNWIPFEREGQTYVVYSMIPHLVRELKGTGSCGQQWRSIFPKLEEMQSHLLDAAIRGSASAIYLDAPNATARLPEPHYLALFHAADLKVRRYVHYAYRFAPKPPFQILQVSKPLPLQMLPPMPGAPPFAFASGILLREEQVILTYAAGDRESRALLMSLKQLDKYFE</sequence>
<keyword evidence="2" id="KW-0472">Membrane</keyword>
<name>A0ABP0L2K4_9DINO</name>
<feature type="transmembrane region" description="Helical" evidence="2">
    <location>
        <begin position="696"/>
        <end position="718"/>
    </location>
</feature>
<feature type="transmembrane region" description="Helical" evidence="2">
    <location>
        <begin position="739"/>
        <end position="758"/>
    </location>
</feature>
<feature type="compositionally biased region" description="Basic and acidic residues" evidence="1">
    <location>
        <begin position="143"/>
        <end position="165"/>
    </location>
</feature>
<dbReference type="EMBL" id="CAXAMN010011001">
    <property type="protein sequence ID" value="CAK9033344.1"/>
    <property type="molecule type" value="Genomic_DNA"/>
</dbReference>
<feature type="transmembrane region" description="Helical" evidence="2">
    <location>
        <begin position="578"/>
        <end position="609"/>
    </location>
</feature>
<feature type="transmembrane region" description="Helical" evidence="2">
    <location>
        <begin position="360"/>
        <end position="380"/>
    </location>
</feature>
<reference evidence="4 5" key="1">
    <citation type="submission" date="2024-02" db="EMBL/GenBank/DDBJ databases">
        <authorList>
            <person name="Chen Y."/>
            <person name="Shah S."/>
            <person name="Dougan E. K."/>
            <person name="Thang M."/>
            <person name="Chan C."/>
        </authorList>
    </citation>
    <scope>NUCLEOTIDE SEQUENCE [LARGE SCALE GENOMIC DNA]</scope>
</reference>
<feature type="compositionally biased region" description="Basic and acidic residues" evidence="1">
    <location>
        <begin position="172"/>
        <end position="187"/>
    </location>
</feature>
<feature type="transmembrane region" description="Helical" evidence="2">
    <location>
        <begin position="621"/>
        <end position="642"/>
    </location>
</feature>
<feature type="transmembrane region" description="Helical" evidence="2">
    <location>
        <begin position="654"/>
        <end position="676"/>
    </location>
</feature>
<feature type="transmembrane region" description="Helical" evidence="2">
    <location>
        <begin position="805"/>
        <end position="822"/>
    </location>
</feature>
<dbReference type="Proteomes" id="UP001642484">
    <property type="component" value="Unassembled WGS sequence"/>
</dbReference>
<evidence type="ECO:0000259" key="3">
    <source>
        <dbReference type="Pfam" id="PF01757"/>
    </source>
</evidence>
<evidence type="ECO:0000313" key="5">
    <source>
        <dbReference type="Proteomes" id="UP001642484"/>
    </source>
</evidence>
<evidence type="ECO:0000256" key="2">
    <source>
        <dbReference type="SAM" id="Phobius"/>
    </source>
</evidence>
<keyword evidence="5" id="KW-1185">Reference proteome</keyword>
<gene>
    <name evidence="4" type="ORF">CCMP2556_LOCUS19034</name>
</gene>
<feature type="transmembrane region" description="Helical" evidence="2">
    <location>
        <begin position="857"/>
        <end position="879"/>
    </location>
</feature>
<feature type="transmembrane region" description="Helical" evidence="2">
    <location>
        <begin position="828"/>
        <end position="845"/>
    </location>
</feature>
<protein>
    <recommendedName>
        <fullName evidence="3">Acyltransferase 3 domain-containing protein</fullName>
    </recommendedName>
</protein>
<feature type="transmembrane region" description="Helical" evidence="2">
    <location>
        <begin position="764"/>
        <end position="785"/>
    </location>
</feature>
<proteinExistence type="predicted"/>
<keyword evidence="2" id="KW-1133">Transmembrane helix</keyword>
<feature type="region of interest" description="Disordered" evidence="1">
    <location>
        <begin position="134"/>
        <end position="202"/>
    </location>
</feature>
<dbReference type="InterPro" id="IPR002656">
    <property type="entry name" value="Acyl_transf_3_dom"/>
</dbReference>
<organism evidence="4 5">
    <name type="scientific">Durusdinium trenchii</name>
    <dbReference type="NCBI Taxonomy" id="1381693"/>
    <lineage>
        <taxon>Eukaryota</taxon>
        <taxon>Sar</taxon>
        <taxon>Alveolata</taxon>
        <taxon>Dinophyceae</taxon>
        <taxon>Suessiales</taxon>
        <taxon>Symbiodiniaceae</taxon>
        <taxon>Durusdinium</taxon>
    </lineage>
</organism>
<dbReference type="Pfam" id="PF01757">
    <property type="entry name" value="Acyl_transf_3"/>
    <property type="match status" value="1"/>
</dbReference>